<proteinExistence type="predicted"/>
<accession>A0A4Y1ZTE5</accession>
<evidence type="ECO:0000313" key="2">
    <source>
        <dbReference type="Proteomes" id="UP000499080"/>
    </source>
</evidence>
<dbReference type="Proteomes" id="UP000499080">
    <property type="component" value="Unassembled WGS sequence"/>
</dbReference>
<sequence length="138" mass="15461">MAVGQYTSRGVAIYLKTCSHGSVAWSLEVVLGDLLLFGIRLVALIPRRVHNLQHSVLRSRQSTRWPFMFTGTVARGRTCGFVAVRNPTSLSDSTTCTQSATFRTEVSSVDSLALDVHRNGRATPKEEQRFFAFRRRET</sequence>
<dbReference type="EMBL" id="BGPR01077625">
    <property type="protein sequence ID" value="GBL66586.1"/>
    <property type="molecule type" value="Genomic_DNA"/>
</dbReference>
<keyword evidence="2" id="KW-1185">Reference proteome</keyword>
<comment type="caution">
    <text evidence="1">The sequence shown here is derived from an EMBL/GenBank/DDBJ whole genome shotgun (WGS) entry which is preliminary data.</text>
</comment>
<evidence type="ECO:0000313" key="1">
    <source>
        <dbReference type="EMBL" id="GBL66586.1"/>
    </source>
</evidence>
<dbReference type="AlphaFoldDB" id="A0A4Y1ZTE5"/>
<reference evidence="1 2" key="1">
    <citation type="journal article" date="2019" name="Sci. Rep.">
        <title>Orb-weaving spider Araneus ventricosus genome elucidates the spidroin gene catalogue.</title>
        <authorList>
            <person name="Kono N."/>
            <person name="Nakamura H."/>
            <person name="Ohtoshi R."/>
            <person name="Moran D.A.P."/>
            <person name="Shinohara A."/>
            <person name="Yoshida Y."/>
            <person name="Fujiwara M."/>
            <person name="Mori M."/>
            <person name="Tomita M."/>
            <person name="Arakawa K."/>
        </authorList>
    </citation>
    <scope>NUCLEOTIDE SEQUENCE [LARGE SCALE GENOMIC DNA]</scope>
</reference>
<gene>
    <name evidence="1" type="ORF">AVEN_138117_1</name>
</gene>
<protein>
    <submittedName>
        <fullName evidence="1">Uncharacterized protein</fullName>
    </submittedName>
</protein>
<name>A0A4Y1ZTE5_ARAVE</name>
<organism evidence="1 2">
    <name type="scientific">Araneus ventricosus</name>
    <name type="common">Orbweaver spider</name>
    <name type="synonym">Epeira ventricosa</name>
    <dbReference type="NCBI Taxonomy" id="182803"/>
    <lineage>
        <taxon>Eukaryota</taxon>
        <taxon>Metazoa</taxon>
        <taxon>Ecdysozoa</taxon>
        <taxon>Arthropoda</taxon>
        <taxon>Chelicerata</taxon>
        <taxon>Arachnida</taxon>
        <taxon>Araneae</taxon>
        <taxon>Araneomorphae</taxon>
        <taxon>Entelegynae</taxon>
        <taxon>Araneoidea</taxon>
        <taxon>Araneidae</taxon>
        <taxon>Araneus</taxon>
    </lineage>
</organism>